<dbReference type="SMART" id="SM00249">
    <property type="entry name" value="PHD"/>
    <property type="match status" value="1"/>
</dbReference>
<feature type="domain" description="RING-type" evidence="8">
    <location>
        <begin position="130"/>
        <end position="153"/>
    </location>
</feature>
<feature type="compositionally biased region" description="Low complexity" evidence="6">
    <location>
        <begin position="528"/>
        <end position="544"/>
    </location>
</feature>
<dbReference type="Proteomes" id="UP000031575">
    <property type="component" value="Unassembled WGS sequence"/>
</dbReference>
<evidence type="ECO:0000259" key="8">
    <source>
        <dbReference type="PROSITE" id="PS50089"/>
    </source>
</evidence>
<dbReference type="HOGENOM" id="CLU_026721_0_0_1"/>
<dbReference type="GO" id="GO:0008270">
    <property type="term" value="F:zinc ion binding"/>
    <property type="evidence" value="ECO:0007669"/>
    <property type="project" value="UniProtKB-KW"/>
</dbReference>
<dbReference type="PROSITE" id="PS01359">
    <property type="entry name" value="ZF_PHD_1"/>
    <property type="match status" value="1"/>
</dbReference>
<gene>
    <name evidence="9" type="ORF">SPBR_06625</name>
</gene>
<dbReference type="InterPro" id="IPR047157">
    <property type="entry name" value="PHRF1/Atg35"/>
</dbReference>
<evidence type="ECO:0000256" key="2">
    <source>
        <dbReference type="ARBA" id="ARBA00022771"/>
    </source>
</evidence>
<sequence>MAEQCIVCLEQLRAVEPPPLPPPPKPLPGDDDSGCAPTPNASTSTHPDPTDAVTAPKNTDTSGPFTAAGPALSGHLDGQNRGSDESNESARDAQGSDTGNSKALTNGHGREQVGKVEPLEDDLVAVIQICKHTLHDTCLREWTTKANSCPICRQSFHLVDVYDQIGGKLISTYTVEDKKQVAEFDPQPWLEETEVLDDEVSTPCPVCNLADHEEVLLLCDGCDTPYHTHCIGLEGVPEGAWFCMECVDSLGDAIAAPMQSASLGGSDSVRQTAGRRSGAGRNRNFFPRTRHTMRRARRRARSDEWQGAWSQITGHVWDAIRIDLDHDEDEALEEFRRVERLRDQERREFERWQERLDIARRLGAQDVFERNIPDAILNHAARHGGSSQPASSNPRAIVAAVQQSQQERRAWGDFDRAIECEAAAGTNTPNPRKRKSRSHTASPVQQPQEQERKLKRPRTRRIGAPSEGAASSSKQPTSTATPRTPTERSPPSRPSASLLSSTPRPPSRPASRLGLSLQAPVAARAGHSSASPALAAQSPAATSTNTNDEPPSFLSSLLKEVEMSTSSDDDNIRSLFGDPPSHAVDPASPVASSPAGSAHNSPRAMSTTPPPQRTLRPSSPTLLSSHILPVYPPANYSPTRPTASSASAGVGSGGDNSDSEGSGHIHTTRPRVTRNGSGNGNAASPNMNTSTNGGSHQHRSPPAAEAVEIRQPRPRRMSSAAAISRSLDSSPTRHALPLEMKESISSIVRSALKPHWKSSHLTADQYAAINRDVSRKLYEEVTDPAVVDAEARKLWEHKANREVARAVADLQA</sequence>
<keyword evidence="2 4" id="KW-0863">Zinc-finger</keyword>
<evidence type="ECO:0000256" key="6">
    <source>
        <dbReference type="SAM" id="MobiDB-lite"/>
    </source>
</evidence>
<evidence type="ECO:0000259" key="7">
    <source>
        <dbReference type="PROSITE" id="PS50016"/>
    </source>
</evidence>
<feature type="compositionally biased region" description="Polar residues" evidence="6">
    <location>
        <begin position="385"/>
        <end position="394"/>
    </location>
</feature>
<dbReference type="InterPro" id="IPR019786">
    <property type="entry name" value="Zinc_finger_PHD-type_CS"/>
</dbReference>
<dbReference type="Pfam" id="PF13639">
    <property type="entry name" value="zf-RING_2"/>
    <property type="match status" value="1"/>
</dbReference>
<feature type="domain" description="PHD-type" evidence="7">
    <location>
        <begin position="201"/>
        <end position="249"/>
    </location>
</feature>
<dbReference type="AlphaFoldDB" id="A0A0C2FB55"/>
<keyword evidence="3" id="KW-0862">Zinc</keyword>
<evidence type="ECO:0000256" key="4">
    <source>
        <dbReference type="PROSITE-ProRule" id="PRU00175"/>
    </source>
</evidence>
<feature type="compositionally biased region" description="Polar residues" evidence="6">
    <location>
        <begin position="439"/>
        <end position="448"/>
    </location>
</feature>
<dbReference type="CDD" id="cd16448">
    <property type="entry name" value="RING-H2"/>
    <property type="match status" value="1"/>
</dbReference>
<feature type="compositionally biased region" description="Low complexity" evidence="6">
    <location>
        <begin position="274"/>
        <end position="284"/>
    </location>
</feature>
<dbReference type="InterPro" id="IPR011011">
    <property type="entry name" value="Znf_FYVE_PHD"/>
</dbReference>
<dbReference type="EMBL" id="AWTV01000009">
    <property type="protein sequence ID" value="KIH88298.1"/>
    <property type="molecule type" value="Genomic_DNA"/>
</dbReference>
<dbReference type="RefSeq" id="XP_040616308.1">
    <property type="nucleotide sequence ID" value="XM_040764881.1"/>
</dbReference>
<name>A0A0C2FB55_9PEZI</name>
<dbReference type="InterPro" id="IPR013083">
    <property type="entry name" value="Znf_RING/FYVE/PHD"/>
</dbReference>
<feature type="region of interest" description="Disordered" evidence="6">
    <location>
        <begin position="12"/>
        <end position="116"/>
    </location>
</feature>
<dbReference type="SUPFAM" id="SSF57850">
    <property type="entry name" value="RING/U-box"/>
    <property type="match status" value="1"/>
</dbReference>
<dbReference type="PROSITE" id="PS50089">
    <property type="entry name" value="ZF_RING_2"/>
    <property type="match status" value="1"/>
</dbReference>
<feature type="compositionally biased region" description="Polar residues" evidence="6">
    <location>
        <begin position="95"/>
        <end position="104"/>
    </location>
</feature>
<feature type="compositionally biased region" description="Polar residues" evidence="6">
    <location>
        <begin position="261"/>
        <end position="271"/>
    </location>
</feature>
<keyword evidence="5" id="KW-0175">Coiled coil</keyword>
<dbReference type="Gene3D" id="3.30.40.10">
    <property type="entry name" value="Zinc/RING finger domain, C3HC4 (zinc finger)"/>
    <property type="match status" value="2"/>
</dbReference>
<feature type="compositionally biased region" description="Low complexity" evidence="6">
    <location>
        <begin position="476"/>
        <end position="502"/>
    </location>
</feature>
<feature type="compositionally biased region" description="Low complexity" evidence="6">
    <location>
        <begin position="643"/>
        <end position="662"/>
    </location>
</feature>
<dbReference type="PANTHER" id="PTHR12618:SF20">
    <property type="entry name" value="PHD AND RING FINGER DOMAIN-CONTAINING PROTEIN 1"/>
    <property type="match status" value="1"/>
</dbReference>
<dbReference type="Pfam" id="PF00628">
    <property type="entry name" value="PHD"/>
    <property type="match status" value="1"/>
</dbReference>
<proteinExistence type="predicted"/>
<feature type="compositionally biased region" description="Polar residues" evidence="6">
    <location>
        <begin position="685"/>
        <end position="695"/>
    </location>
</feature>
<evidence type="ECO:0000313" key="9">
    <source>
        <dbReference type="EMBL" id="KIH88298.1"/>
    </source>
</evidence>
<dbReference type="InterPro" id="IPR001965">
    <property type="entry name" value="Znf_PHD"/>
</dbReference>
<dbReference type="PROSITE" id="PS50016">
    <property type="entry name" value="ZF_PHD_2"/>
    <property type="match status" value="1"/>
</dbReference>
<comment type="caution">
    <text evidence="9">The sequence shown here is derived from an EMBL/GenBank/DDBJ whole genome shotgun (WGS) entry which is preliminary data.</text>
</comment>
<dbReference type="PANTHER" id="PTHR12618">
    <property type="entry name" value="PHD AND RING FINGER DOMAIN-CONTAINING PROTEIN 1"/>
    <property type="match status" value="1"/>
</dbReference>
<reference evidence="9 10" key="1">
    <citation type="journal article" date="2014" name="BMC Genomics">
        <title>Comparative genomics of the major fungal agents of human and animal Sporotrichosis: Sporothrix schenckii and Sporothrix brasiliensis.</title>
        <authorList>
            <person name="Teixeira M.M."/>
            <person name="de Almeida L.G."/>
            <person name="Kubitschek-Barreira P."/>
            <person name="Alves F.L."/>
            <person name="Kioshima E.S."/>
            <person name="Abadio A.K."/>
            <person name="Fernandes L."/>
            <person name="Derengowski L.S."/>
            <person name="Ferreira K.S."/>
            <person name="Souza R.C."/>
            <person name="Ruiz J.C."/>
            <person name="de Andrade N.C."/>
            <person name="Paes H.C."/>
            <person name="Nicola A.M."/>
            <person name="Albuquerque P."/>
            <person name="Gerber A.L."/>
            <person name="Martins V.P."/>
            <person name="Peconick L.D."/>
            <person name="Neto A.V."/>
            <person name="Chaucanez C.B."/>
            <person name="Silva P.A."/>
            <person name="Cunha O.L."/>
            <person name="de Oliveira F.F."/>
            <person name="dos Santos T.C."/>
            <person name="Barros A.L."/>
            <person name="Soares M.A."/>
            <person name="de Oliveira L.M."/>
            <person name="Marini M.M."/>
            <person name="Villalobos-Duno H."/>
            <person name="Cunha M.M."/>
            <person name="de Hoog S."/>
            <person name="da Silveira J.F."/>
            <person name="Henrissat B."/>
            <person name="Nino-Vega G.A."/>
            <person name="Cisalpino P.S."/>
            <person name="Mora-Montes H.M."/>
            <person name="Almeida S.R."/>
            <person name="Stajich J.E."/>
            <person name="Lopes-Bezerra L.M."/>
            <person name="Vasconcelos A.T."/>
            <person name="Felipe M.S."/>
        </authorList>
    </citation>
    <scope>NUCLEOTIDE SEQUENCE [LARGE SCALE GENOMIC DNA]</scope>
    <source>
        <strain evidence="9 10">5110</strain>
    </source>
</reference>
<feature type="compositionally biased region" description="Polar residues" evidence="6">
    <location>
        <begin position="545"/>
        <end position="555"/>
    </location>
</feature>
<feature type="compositionally biased region" description="Low complexity" evidence="6">
    <location>
        <begin position="578"/>
        <end position="599"/>
    </location>
</feature>
<keyword evidence="1" id="KW-0479">Metal-binding</keyword>
<feature type="region of interest" description="Disordered" evidence="6">
    <location>
        <begin position="381"/>
        <end position="404"/>
    </location>
</feature>
<feature type="coiled-coil region" evidence="5">
    <location>
        <begin position="328"/>
        <end position="362"/>
    </location>
</feature>
<feature type="compositionally biased region" description="Basic and acidic residues" evidence="6">
    <location>
        <begin position="82"/>
        <end position="91"/>
    </location>
</feature>
<dbReference type="InterPro" id="IPR019787">
    <property type="entry name" value="Znf_PHD-finger"/>
</dbReference>
<dbReference type="SUPFAM" id="SSF57903">
    <property type="entry name" value="FYVE/PHD zinc finger"/>
    <property type="match status" value="1"/>
</dbReference>
<protein>
    <submittedName>
        <fullName evidence="9">Phd and ring finger domain protein</fullName>
    </submittedName>
</protein>
<evidence type="ECO:0000256" key="1">
    <source>
        <dbReference type="ARBA" id="ARBA00022723"/>
    </source>
</evidence>
<evidence type="ECO:0000256" key="3">
    <source>
        <dbReference type="ARBA" id="ARBA00022833"/>
    </source>
</evidence>
<organism evidence="9 10">
    <name type="scientific">Sporothrix brasiliensis 5110</name>
    <dbReference type="NCBI Taxonomy" id="1398154"/>
    <lineage>
        <taxon>Eukaryota</taxon>
        <taxon>Fungi</taxon>
        <taxon>Dikarya</taxon>
        <taxon>Ascomycota</taxon>
        <taxon>Pezizomycotina</taxon>
        <taxon>Sordariomycetes</taxon>
        <taxon>Sordariomycetidae</taxon>
        <taxon>Ophiostomatales</taxon>
        <taxon>Ophiostomataceae</taxon>
        <taxon>Sporothrix</taxon>
    </lineage>
</organism>
<dbReference type="InterPro" id="IPR001841">
    <property type="entry name" value="Znf_RING"/>
</dbReference>
<feature type="compositionally biased region" description="Low complexity" evidence="6">
    <location>
        <begin position="613"/>
        <end position="625"/>
    </location>
</feature>
<evidence type="ECO:0000313" key="10">
    <source>
        <dbReference type="Proteomes" id="UP000031575"/>
    </source>
</evidence>
<feature type="compositionally biased region" description="Pro residues" evidence="6">
    <location>
        <begin position="16"/>
        <end position="27"/>
    </location>
</feature>
<evidence type="ECO:0000256" key="5">
    <source>
        <dbReference type="SAM" id="Coils"/>
    </source>
</evidence>
<feature type="region of interest" description="Disordered" evidence="6">
    <location>
        <begin position="422"/>
        <end position="733"/>
    </location>
</feature>
<feature type="region of interest" description="Disordered" evidence="6">
    <location>
        <begin position="261"/>
        <end position="285"/>
    </location>
</feature>
<dbReference type="GeneID" id="63679802"/>
<feature type="compositionally biased region" description="Low complexity" evidence="6">
    <location>
        <begin position="717"/>
        <end position="726"/>
    </location>
</feature>
<dbReference type="OrthoDB" id="8062037at2759"/>
<accession>A0A0C2FB55</accession>
<dbReference type="VEuPathDB" id="FungiDB:SPBR_06625"/>
<keyword evidence="10" id="KW-1185">Reference proteome</keyword>